<sequence length="217" mass="24406">MLFHGAESPHDMFRRKASIVGWSGFMRTTGSLEMSMADFLDAHVSHKSERDGQLVPLFFTLRSTCRVRTLSLLFSSAAWHRMTPWVAARHSPPWFCIFRHCLPRVCAKLCKKLYEGDVIDARGTVQTKKIRCQGVKLSQLCLPHGHYISLVVSYPAEIASYFMNISLKKHSGGLIEITLTIDDSIFDLFSADDVQALKDMKRLAAETTDTCHGSQAP</sequence>
<dbReference type="Proteomes" id="UP000707451">
    <property type="component" value="Unassembled WGS sequence"/>
</dbReference>
<accession>A0A9P7XUY4</accession>
<name>A0A9P7XUY4_9FUNG</name>
<evidence type="ECO:0000313" key="1">
    <source>
        <dbReference type="EMBL" id="KAG9067626.1"/>
    </source>
</evidence>
<dbReference type="OrthoDB" id="2413749at2759"/>
<protein>
    <submittedName>
        <fullName evidence="1">Uncharacterized protein</fullName>
    </submittedName>
</protein>
<proteinExistence type="predicted"/>
<reference evidence="1" key="1">
    <citation type="submission" date="2021-06" db="EMBL/GenBank/DDBJ databases">
        <title>Genome Sequence of Mortierella hyaline Strain SCG-10, a Cold-Adapted, Nitrate-Reducing Fungus Isolated from Soil in Minnesota, USA.</title>
        <authorList>
            <person name="Aldossari N."/>
        </authorList>
    </citation>
    <scope>NUCLEOTIDE SEQUENCE</scope>
    <source>
        <strain evidence="1">SCG-10</strain>
    </source>
</reference>
<dbReference type="EMBL" id="JAHRHY010000008">
    <property type="protein sequence ID" value="KAG9067626.1"/>
    <property type="molecule type" value="Genomic_DNA"/>
</dbReference>
<evidence type="ECO:0000313" key="2">
    <source>
        <dbReference type="Proteomes" id="UP000707451"/>
    </source>
</evidence>
<dbReference type="AlphaFoldDB" id="A0A9P7XUY4"/>
<organism evidence="1 2">
    <name type="scientific">Linnemannia hyalina</name>
    <dbReference type="NCBI Taxonomy" id="64524"/>
    <lineage>
        <taxon>Eukaryota</taxon>
        <taxon>Fungi</taxon>
        <taxon>Fungi incertae sedis</taxon>
        <taxon>Mucoromycota</taxon>
        <taxon>Mortierellomycotina</taxon>
        <taxon>Mortierellomycetes</taxon>
        <taxon>Mortierellales</taxon>
        <taxon>Mortierellaceae</taxon>
        <taxon>Linnemannia</taxon>
    </lineage>
</organism>
<keyword evidence="2" id="KW-1185">Reference proteome</keyword>
<gene>
    <name evidence="1" type="ORF">KI688_012411</name>
</gene>
<comment type="caution">
    <text evidence="1">The sequence shown here is derived from an EMBL/GenBank/DDBJ whole genome shotgun (WGS) entry which is preliminary data.</text>
</comment>